<dbReference type="NCBIfam" id="TIGR02254">
    <property type="entry name" value="YjjG_YfnB"/>
    <property type="match status" value="1"/>
</dbReference>
<accession>A0A2P6MIN6</accession>
<dbReference type="InterPro" id="IPR052550">
    <property type="entry name" value="Pyrimidine_5'-ntase_YjjG"/>
</dbReference>
<dbReference type="Pfam" id="PF00702">
    <property type="entry name" value="Hydrolase"/>
    <property type="match status" value="1"/>
</dbReference>
<name>A0A2P6MIN6_ALKUR</name>
<protein>
    <submittedName>
        <fullName evidence="1">Noncanonical pyrimidine nucleotidase, YjjG family</fullName>
    </submittedName>
</protein>
<dbReference type="GO" id="GO:0008253">
    <property type="term" value="F:5'-nucleotidase activity"/>
    <property type="evidence" value="ECO:0007669"/>
    <property type="project" value="InterPro"/>
</dbReference>
<dbReference type="NCBIfam" id="TIGR01549">
    <property type="entry name" value="HAD-SF-IA-v1"/>
    <property type="match status" value="1"/>
</dbReference>
<evidence type="ECO:0000313" key="2">
    <source>
        <dbReference type="Proteomes" id="UP000243650"/>
    </source>
</evidence>
<evidence type="ECO:0000313" key="1">
    <source>
        <dbReference type="EMBL" id="PRO66164.1"/>
    </source>
</evidence>
<dbReference type="Gene3D" id="1.10.150.240">
    <property type="entry name" value="Putative phosphatase, domain 2"/>
    <property type="match status" value="1"/>
</dbReference>
<dbReference type="InterPro" id="IPR036412">
    <property type="entry name" value="HAD-like_sf"/>
</dbReference>
<dbReference type="SFLD" id="SFLDG01129">
    <property type="entry name" value="C1.5:_HAD__Beta-PGM__Phosphata"/>
    <property type="match status" value="1"/>
</dbReference>
<sequence>MVRCQCFYMLGEISMNVLFDLDDTLLDFQAAQEYALSKLFTQHDIPLTAEIKQRYKEINRNLWSAYEEGEVAKSFVLTARFEHLFEELGLHFRGEELEPLYRKFLQEKTIFISGAERVVDTLKQSCRLSIATNGVAATQQARLKLSGLMEKMDDIFISETIGAQKPSAGFFSYVLERLPEQETVIIGDSLTADIAGGNKAGLKTIWFNPEGKQRDTGITPDMEVRKLTEIPSLLERKEKV</sequence>
<dbReference type="Gene3D" id="3.40.50.1000">
    <property type="entry name" value="HAD superfamily/HAD-like"/>
    <property type="match status" value="1"/>
</dbReference>
<dbReference type="InterPro" id="IPR023214">
    <property type="entry name" value="HAD_sf"/>
</dbReference>
<dbReference type="InterPro" id="IPR023198">
    <property type="entry name" value="PGP-like_dom2"/>
</dbReference>
<proteinExistence type="predicted"/>
<dbReference type="InterPro" id="IPR011951">
    <property type="entry name" value="HAD-SF_hydro_IA_YjjG/PynA"/>
</dbReference>
<dbReference type="Proteomes" id="UP000243650">
    <property type="component" value="Unassembled WGS sequence"/>
</dbReference>
<dbReference type="PANTHER" id="PTHR47478">
    <property type="match status" value="1"/>
</dbReference>
<dbReference type="EMBL" id="PVNS01000004">
    <property type="protein sequence ID" value="PRO66164.1"/>
    <property type="molecule type" value="Genomic_DNA"/>
</dbReference>
<keyword evidence="2" id="KW-1185">Reference proteome</keyword>
<dbReference type="OrthoDB" id="9802350at2"/>
<dbReference type="PANTHER" id="PTHR47478:SF1">
    <property type="entry name" value="PYRIMIDINE 5'-NUCLEOTIDASE YJJG"/>
    <property type="match status" value="1"/>
</dbReference>
<gene>
    <name evidence="1" type="ORF">C6I21_05010</name>
</gene>
<organism evidence="1 2">
    <name type="scientific">Alkalicoccus urumqiensis</name>
    <name type="common">Bacillus urumqiensis</name>
    <dbReference type="NCBI Taxonomy" id="1548213"/>
    <lineage>
        <taxon>Bacteria</taxon>
        <taxon>Bacillati</taxon>
        <taxon>Bacillota</taxon>
        <taxon>Bacilli</taxon>
        <taxon>Bacillales</taxon>
        <taxon>Bacillaceae</taxon>
        <taxon>Alkalicoccus</taxon>
    </lineage>
</organism>
<dbReference type="SUPFAM" id="SSF56784">
    <property type="entry name" value="HAD-like"/>
    <property type="match status" value="1"/>
</dbReference>
<dbReference type="SFLD" id="SFLDS00003">
    <property type="entry name" value="Haloacid_Dehalogenase"/>
    <property type="match status" value="1"/>
</dbReference>
<reference evidence="1 2" key="1">
    <citation type="submission" date="2018-03" db="EMBL/GenBank/DDBJ databases">
        <title>Bacillus urumqiensis sp. nov., a moderately haloalkaliphilic bacterium isolated from a salt lake.</title>
        <authorList>
            <person name="Zhao B."/>
            <person name="Liao Z."/>
        </authorList>
    </citation>
    <scope>NUCLEOTIDE SEQUENCE [LARGE SCALE GENOMIC DNA]</scope>
    <source>
        <strain evidence="1 2">BZ-SZ-XJ18</strain>
    </source>
</reference>
<comment type="caution">
    <text evidence="1">The sequence shown here is derived from an EMBL/GenBank/DDBJ whole genome shotgun (WGS) entry which is preliminary data.</text>
</comment>
<dbReference type="InterPro" id="IPR006439">
    <property type="entry name" value="HAD-SF_hydro_IA"/>
</dbReference>
<dbReference type="AlphaFoldDB" id="A0A2P6MIN6"/>